<dbReference type="Proteomes" id="UP000677228">
    <property type="component" value="Unassembled WGS sequence"/>
</dbReference>
<evidence type="ECO:0000256" key="2">
    <source>
        <dbReference type="ARBA" id="ARBA00007647"/>
    </source>
</evidence>
<proteinExistence type="inferred from homology"/>
<dbReference type="EMBL" id="CAJOBA010019812">
    <property type="protein sequence ID" value="CAF3905470.1"/>
    <property type="molecule type" value="Genomic_DNA"/>
</dbReference>
<evidence type="ECO:0000313" key="9">
    <source>
        <dbReference type="EMBL" id="CAF1126826.1"/>
    </source>
</evidence>
<organism evidence="9 11">
    <name type="scientific">Didymodactylos carnosus</name>
    <dbReference type="NCBI Taxonomy" id="1234261"/>
    <lineage>
        <taxon>Eukaryota</taxon>
        <taxon>Metazoa</taxon>
        <taxon>Spiralia</taxon>
        <taxon>Gnathifera</taxon>
        <taxon>Rotifera</taxon>
        <taxon>Eurotatoria</taxon>
        <taxon>Bdelloidea</taxon>
        <taxon>Philodinida</taxon>
        <taxon>Philodinidae</taxon>
        <taxon>Didymodactylos</taxon>
    </lineage>
</organism>
<dbReference type="GO" id="GO:0005737">
    <property type="term" value="C:cytoplasm"/>
    <property type="evidence" value="ECO:0007669"/>
    <property type="project" value="TreeGrafter"/>
</dbReference>
<comment type="similarity">
    <text evidence="2 8">Belongs to the glycosyltransferase 92 family.</text>
</comment>
<evidence type="ECO:0000256" key="1">
    <source>
        <dbReference type="ARBA" id="ARBA00004167"/>
    </source>
</evidence>
<keyword evidence="7" id="KW-0472">Membrane</keyword>
<comment type="caution">
    <text evidence="9">The sequence shown here is derived from an EMBL/GenBank/DDBJ whole genome shotgun (WGS) entry which is preliminary data.</text>
</comment>
<dbReference type="GO" id="GO:0016020">
    <property type="term" value="C:membrane"/>
    <property type="evidence" value="ECO:0007669"/>
    <property type="project" value="UniProtKB-SubCell"/>
</dbReference>
<keyword evidence="3 8" id="KW-0328">Glycosyltransferase</keyword>
<gene>
    <name evidence="9" type="ORF">OVA965_LOCUS20451</name>
    <name evidence="10" type="ORF">TMI583_LOCUS20828</name>
</gene>
<dbReference type="EMBL" id="CAJNOK010010868">
    <property type="protein sequence ID" value="CAF1126826.1"/>
    <property type="molecule type" value="Genomic_DNA"/>
</dbReference>
<evidence type="ECO:0000256" key="3">
    <source>
        <dbReference type="ARBA" id="ARBA00022676"/>
    </source>
</evidence>
<evidence type="ECO:0000256" key="4">
    <source>
        <dbReference type="ARBA" id="ARBA00022679"/>
    </source>
</evidence>
<dbReference type="PANTHER" id="PTHR21461">
    <property type="entry name" value="GLYCOSYLTRANSFERASE FAMILY 92 PROTEIN"/>
    <property type="match status" value="1"/>
</dbReference>
<reference evidence="9" key="1">
    <citation type="submission" date="2021-02" db="EMBL/GenBank/DDBJ databases">
        <authorList>
            <person name="Nowell W R."/>
        </authorList>
    </citation>
    <scope>NUCLEOTIDE SEQUENCE</scope>
</reference>
<comment type="subcellular location">
    <subcellularLocation>
        <location evidence="1">Membrane</location>
        <topology evidence="1">Single-pass membrane protein</topology>
    </subcellularLocation>
</comment>
<name>A0A8S2E527_9BILA</name>
<dbReference type="AlphaFoldDB" id="A0A8S2E527"/>
<dbReference type="GO" id="GO:0016757">
    <property type="term" value="F:glycosyltransferase activity"/>
    <property type="evidence" value="ECO:0007669"/>
    <property type="project" value="UniProtKB-UniRule"/>
</dbReference>
<keyword evidence="5" id="KW-0812">Transmembrane</keyword>
<dbReference type="Pfam" id="PF01697">
    <property type="entry name" value="Glyco_transf_92"/>
    <property type="match status" value="1"/>
</dbReference>
<evidence type="ECO:0000256" key="5">
    <source>
        <dbReference type="ARBA" id="ARBA00022692"/>
    </source>
</evidence>
<dbReference type="Proteomes" id="UP000682733">
    <property type="component" value="Unassembled WGS sequence"/>
</dbReference>
<keyword evidence="4 8" id="KW-0808">Transferase</keyword>
<evidence type="ECO:0000256" key="8">
    <source>
        <dbReference type="RuleBase" id="RU366017"/>
    </source>
</evidence>
<accession>A0A8S2E527</accession>
<dbReference type="EC" id="2.4.1.-" evidence="8"/>
<evidence type="ECO:0000313" key="10">
    <source>
        <dbReference type="EMBL" id="CAF3905470.1"/>
    </source>
</evidence>
<evidence type="ECO:0000256" key="7">
    <source>
        <dbReference type="ARBA" id="ARBA00023136"/>
    </source>
</evidence>
<dbReference type="PANTHER" id="PTHR21461:SF69">
    <property type="entry name" value="GLYCOSYLTRANSFERASE FAMILY 92 PROTEIN"/>
    <property type="match status" value="1"/>
</dbReference>
<keyword evidence="6" id="KW-1133">Transmembrane helix</keyword>
<sequence>MVANVTNRYSNFAIPFNTENVRNYRPLLTRIPFFILTLSNRVYLRSFSSNTSIPNVPGLSSDSNLLILSVQASLLRYGGCITFIMVYPTDIRSTLRDKKRLKKIPQKQPFSAHQLDLWCIFEDGSVSPAYSYDSNHTNERVSLLDCPLTEYGMSKLRPNQRKAETILVYVASTTSKDPIMKAEVSIPQIPTLLQNQPISLTLCTSPLHNKAKFLAQWIEFHRLVGITKFVIYNSTDISNELESVLAAYDKDFGLIDVVQWNFFSLHLKDGNSQRYFQVEAVHDCFLRFGDQSEWVGTIDLDEYLVPLSPYETISDFLMKEYRRRVIGSINLRSNFFCAKNASGLSENERDDSLLVVEKFTQRAQSRHKSGRQKYLYRPRFVQYLSIHQQVIGLSKVEPSESRIMLAHYASMDRFRKFPGCEENQYIEETAIRDKYASKIWEGLKRKHR</sequence>
<dbReference type="InterPro" id="IPR008166">
    <property type="entry name" value="Glyco_transf_92"/>
</dbReference>
<evidence type="ECO:0000313" key="11">
    <source>
        <dbReference type="Proteomes" id="UP000677228"/>
    </source>
</evidence>
<evidence type="ECO:0000256" key="6">
    <source>
        <dbReference type="ARBA" id="ARBA00022989"/>
    </source>
</evidence>
<protein>
    <recommendedName>
        <fullName evidence="8">Glycosyltransferase family 92 protein</fullName>
        <ecNumber evidence="8">2.4.1.-</ecNumber>
    </recommendedName>
</protein>